<accession>A0A6P1E6C8</accession>
<dbReference type="InterPro" id="IPR001279">
    <property type="entry name" value="Metallo-B-lactamas"/>
</dbReference>
<name>A0A6P1E6C8_LENHI</name>
<dbReference type="PANTHER" id="PTHR46018">
    <property type="entry name" value="ZINC PHOSPHODIESTERASE ELAC PROTEIN 1"/>
    <property type="match status" value="1"/>
</dbReference>
<feature type="domain" description="Metallo-beta-lactamase" evidence="2">
    <location>
        <begin position="23"/>
        <end position="216"/>
    </location>
</feature>
<dbReference type="EMBL" id="CP047121">
    <property type="protein sequence ID" value="QHB51690.1"/>
    <property type="molecule type" value="Genomic_DNA"/>
</dbReference>
<reference evidence="3 4" key="1">
    <citation type="submission" date="2019-12" db="EMBL/GenBank/DDBJ databases">
        <title>Lactobacillus hilgardii FLUB.</title>
        <authorList>
            <person name="Gustaw K."/>
        </authorList>
    </citation>
    <scope>NUCLEOTIDE SEQUENCE [LARGE SCALE GENOMIC DNA]</scope>
    <source>
        <strain evidence="3 4">FLUB</strain>
    </source>
</reference>
<dbReference type="AlphaFoldDB" id="A0A6P1E6C8"/>
<dbReference type="SUPFAM" id="SSF56281">
    <property type="entry name" value="Metallo-hydrolase/oxidoreductase"/>
    <property type="match status" value="1"/>
</dbReference>
<dbReference type="Proteomes" id="UP000465035">
    <property type="component" value="Chromosome"/>
</dbReference>
<dbReference type="CDD" id="cd07716">
    <property type="entry name" value="RNaseZ_short-form-like_MBL-fold"/>
    <property type="match status" value="1"/>
</dbReference>
<protein>
    <submittedName>
        <fullName evidence="3">MBL fold metallo-hydrolase</fullName>
    </submittedName>
</protein>
<dbReference type="PANTHER" id="PTHR46018:SF4">
    <property type="entry name" value="METALLO-HYDROLASE YHFI-RELATED"/>
    <property type="match status" value="1"/>
</dbReference>
<sequence>MGGIFLKLTVLGFLGGYPANGNGTSSYLLESGNFHFLIDCGSAALLSLEEILDPLKLDALILTHYHHDHTADVGVLQYYWQLHEKRYDQKCLPIYGHTLDKINFDGLSWPDSTKGVAYDPEKQLDVGPFSITFFKMHHPVPAFGLRITEKATGKVLVFTADTAYFPEIAYFARNADLLMTDTNFYADKTGTKWHMTSTESGQLAKDAEAKRLLLTHLPAYGDLNQLKQEAETAAGSGIPIDVASRHLTIQI</sequence>
<dbReference type="Gene3D" id="3.60.15.10">
    <property type="entry name" value="Ribonuclease Z/Hydroxyacylglutathione hydrolase-like"/>
    <property type="match status" value="1"/>
</dbReference>
<evidence type="ECO:0000313" key="4">
    <source>
        <dbReference type="Proteomes" id="UP000465035"/>
    </source>
</evidence>
<dbReference type="Pfam" id="PF12706">
    <property type="entry name" value="Lactamase_B_2"/>
    <property type="match status" value="1"/>
</dbReference>
<dbReference type="SMART" id="SM00849">
    <property type="entry name" value="Lactamase_B"/>
    <property type="match status" value="1"/>
</dbReference>
<organism evidence="3 4">
    <name type="scientific">Lentilactobacillus hilgardii</name>
    <name type="common">Lactobacillus hilgardii</name>
    <dbReference type="NCBI Taxonomy" id="1588"/>
    <lineage>
        <taxon>Bacteria</taxon>
        <taxon>Bacillati</taxon>
        <taxon>Bacillota</taxon>
        <taxon>Bacilli</taxon>
        <taxon>Lactobacillales</taxon>
        <taxon>Lactobacillaceae</taxon>
        <taxon>Lentilactobacillus</taxon>
    </lineage>
</organism>
<evidence type="ECO:0000256" key="1">
    <source>
        <dbReference type="ARBA" id="ARBA00022833"/>
    </source>
</evidence>
<proteinExistence type="predicted"/>
<keyword evidence="3" id="KW-0378">Hydrolase</keyword>
<keyword evidence="1" id="KW-0862">Zinc</keyword>
<evidence type="ECO:0000259" key="2">
    <source>
        <dbReference type="SMART" id="SM00849"/>
    </source>
</evidence>
<gene>
    <name evidence="3" type="ORF">GQR93_05500</name>
</gene>
<evidence type="ECO:0000313" key="3">
    <source>
        <dbReference type="EMBL" id="QHB51690.1"/>
    </source>
</evidence>
<dbReference type="GO" id="GO:0042781">
    <property type="term" value="F:3'-tRNA processing endoribonuclease activity"/>
    <property type="evidence" value="ECO:0007669"/>
    <property type="project" value="TreeGrafter"/>
</dbReference>
<dbReference type="InterPro" id="IPR036866">
    <property type="entry name" value="RibonucZ/Hydroxyglut_hydro"/>
</dbReference>